<comment type="caution">
    <text evidence="4">The sequence shown here is derived from an EMBL/GenBank/DDBJ whole genome shotgun (WGS) entry which is preliminary data.</text>
</comment>
<reference evidence="4 5" key="1">
    <citation type="submission" date="2023-07" db="EMBL/GenBank/DDBJ databases">
        <title>Sequencing the genomes of 1000 actinobacteria strains.</title>
        <authorList>
            <person name="Klenk H.-P."/>
        </authorList>
    </citation>
    <scope>NUCLEOTIDE SEQUENCE [LARGE SCALE GENOMIC DNA]</scope>
    <source>
        <strain evidence="4 5">DSM 20167</strain>
    </source>
</reference>
<feature type="domain" description="Carbohydrate kinase PfkB" evidence="3">
    <location>
        <begin position="67"/>
        <end position="208"/>
    </location>
</feature>
<name>A0ABU2BFN2_9MICC</name>
<evidence type="ECO:0000313" key="5">
    <source>
        <dbReference type="Proteomes" id="UP001183817"/>
    </source>
</evidence>
<accession>A0ABU2BFN2</accession>
<gene>
    <name evidence="4" type="ORF">J2S64_001135</name>
</gene>
<dbReference type="InterPro" id="IPR011611">
    <property type="entry name" value="PfkB_dom"/>
</dbReference>
<protein>
    <submittedName>
        <fullName evidence="4">Sugar/nucleoside kinase (Ribokinase family)</fullName>
    </submittedName>
</protein>
<dbReference type="Gene3D" id="3.40.1190.20">
    <property type="match status" value="1"/>
</dbReference>
<dbReference type="PANTHER" id="PTHR42774">
    <property type="entry name" value="PHOSPHOTRANSFERASE SYSTEM TRANSPORT PROTEIN"/>
    <property type="match status" value="1"/>
</dbReference>
<dbReference type="GO" id="GO:0016301">
    <property type="term" value="F:kinase activity"/>
    <property type="evidence" value="ECO:0007669"/>
    <property type="project" value="UniProtKB-KW"/>
</dbReference>
<dbReference type="InterPro" id="IPR052562">
    <property type="entry name" value="Ketohexokinase-related"/>
</dbReference>
<dbReference type="Pfam" id="PF00294">
    <property type="entry name" value="PfkB"/>
    <property type="match status" value="1"/>
</dbReference>
<evidence type="ECO:0000313" key="4">
    <source>
        <dbReference type="EMBL" id="MDR7357444.1"/>
    </source>
</evidence>
<proteinExistence type="predicted"/>
<dbReference type="PANTHER" id="PTHR42774:SF3">
    <property type="entry name" value="KETOHEXOKINASE"/>
    <property type="match status" value="1"/>
</dbReference>
<keyword evidence="1" id="KW-0808">Transferase</keyword>
<keyword evidence="5" id="KW-1185">Reference proteome</keyword>
<evidence type="ECO:0000256" key="2">
    <source>
        <dbReference type="ARBA" id="ARBA00022777"/>
    </source>
</evidence>
<dbReference type="EMBL" id="JAVDYI010000001">
    <property type="protein sequence ID" value="MDR7357444.1"/>
    <property type="molecule type" value="Genomic_DNA"/>
</dbReference>
<dbReference type="InterPro" id="IPR029056">
    <property type="entry name" value="Ribokinase-like"/>
</dbReference>
<evidence type="ECO:0000259" key="3">
    <source>
        <dbReference type="Pfam" id="PF00294"/>
    </source>
</evidence>
<dbReference type="InterPro" id="IPR002173">
    <property type="entry name" value="Carboh/pur_kinase_PfkB_CS"/>
</dbReference>
<dbReference type="Proteomes" id="UP001183817">
    <property type="component" value="Unassembled WGS sequence"/>
</dbReference>
<keyword evidence="2 4" id="KW-0418">Kinase</keyword>
<organism evidence="4 5">
    <name type="scientific">Paeniglutamicibacter sulfureus</name>
    <dbReference type="NCBI Taxonomy" id="43666"/>
    <lineage>
        <taxon>Bacteria</taxon>
        <taxon>Bacillati</taxon>
        <taxon>Actinomycetota</taxon>
        <taxon>Actinomycetes</taxon>
        <taxon>Micrococcales</taxon>
        <taxon>Micrococcaceae</taxon>
        <taxon>Paeniglutamicibacter</taxon>
    </lineage>
</organism>
<dbReference type="SUPFAM" id="SSF53613">
    <property type="entry name" value="Ribokinase-like"/>
    <property type="match status" value="1"/>
</dbReference>
<dbReference type="PROSITE" id="PS00584">
    <property type="entry name" value="PFKB_KINASES_2"/>
    <property type="match status" value="1"/>
</dbReference>
<sequence length="218" mass="23299">MTVDDWAPKEAMPSLSSIILTGDTGARAIVSSDATGMDLSPPEIPPDLANCAALLLDGHHPRIARWAAGMAHEKGVRVILDAGRWKPVMEVLLPLADDVVCSADFTVPGTTDRQSMMDEILRRGTRRVAVTDGAGPIAWRERGQNDGEITGGEIQVPTVTAVDTLAAGDVFHGAYVYAVAQLQLAFAPALELASEVAACKVQRLGQQEWLKALENYPM</sequence>
<evidence type="ECO:0000256" key="1">
    <source>
        <dbReference type="ARBA" id="ARBA00022679"/>
    </source>
</evidence>